<protein>
    <submittedName>
        <fullName evidence="1">Uncharacterized protein</fullName>
    </submittedName>
</protein>
<evidence type="ECO:0000313" key="2">
    <source>
        <dbReference type="Proteomes" id="UP000235589"/>
    </source>
</evidence>
<dbReference type="KEGG" id="mpec:B9O19_00991"/>
<proteinExistence type="predicted"/>
<dbReference type="RefSeq" id="WP_102365388.1">
    <property type="nucleotide sequence ID" value="NZ_CP020991.1"/>
</dbReference>
<keyword evidence="2" id="KW-1185">Reference proteome</keyword>
<name>A0A2K9P1M9_9FIRM</name>
<reference evidence="1 2" key="1">
    <citation type="submission" date="2017-04" db="EMBL/GenBank/DDBJ databases">
        <title>Monoglobus pectinilyticus 14 draft genome.</title>
        <authorList>
            <person name="Kim C."/>
            <person name="Rosendale D.I."/>
            <person name="Kelly W.J."/>
            <person name="Tannock G.W."/>
            <person name="Patchett M.L."/>
            <person name="Jordens J.Z."/>
        </authorList>
    </citation>
    <scope>NUCLEOTIDE SEQUENCE [LARGE SCALE GENOMIC DNA]</scope>
    <source>
        <strain evidence="1 2">14</strain>
    </source>
</reference>
<dbReference type="EMBL" id="CP020991">
    <property type="protein sequence ID" value="AUO19161.1"/>
    <property type="molecule type" value="Genomic_DNA"/>
</dbReference>
<organism evidence="1 2">
    <name type="scientific">Monoglobus pectinilyticus</name>
    <dbReference type="NCBI Taxonomy" id="1981510"/>
    <lineage>
        <taxon>Bacteria</taxon>
        <taxon>Bacillati</taxon>
        <taxon>Bacillota</taxon>
        <taxon>Clostridia</taxon>
        <taxon>Monoglobales</taxon>
        <taxon>Monoglobaceae</taxon>
        <taxon>Monoglobus</taxon>
    </lineage>
</organism>
<dbReference type="AlphaFoldDB" id="A0A2K9P1M9"/>
<sequence length="70" mass="7763">MNNNEEGAKKMLDYNNIPVGLSMALAQNTGALEHFAKMTDAERHSVINKARCVQTKHEMQDLVAGLSDNF</sequence>
<gene>
    <name evidence="1" type="ORF">B9O19_00991</name>
</gene>
<evidence type="ECO:0000313" key="1">
    <source>
        <dbReference type="EMBL" id="AUO19161.1"/>
    </source>
</evidence>
<accession>A0A2K9P1M9</accession>
<dbReference type="GeneID" id="98062405"/>
<dbReference type="Proteomes" id="UP000235589">
    <property type="component" value="Chromosome"/>
</dbReference>